<dbReference type="InterPro" id="IPR002060">
    <property type="entry name" value="Squ/phyt_synthse"/>
</dbReference>
<dbReference type="OMA" id="MINAREQ"/>
<dbReference type="EMBL" id="DS235771">
    <property type="protein sequence ID" value="EEB16766.1"/>
    <property type="molecule type" value="Genomic_DNA"/>
</dbReference>
<reference evidence="1" key="2">
    <citation type="submission" date="2007-04" db="EMBL/GenBank/DDBJ databases">
        <title>The genome of the human body louse.</title>
        <authorList>
            <consortium name="The Human Body Louse Genome Consortium"/>
            <person name="Kirkness E."/>
            <person name="Walenz B."/>
            <person name="Hass B."/>
            <person name="Bruggner R."/>
            <person name="Strausberg R."/>
        </authorList>
    </citation>
    <scope>NUCLEOTIDE SEQUENCE</scope>
    <source>
        <strain evidence="1">USDA</strain>
    </source>
</reference>
<dbReference type="VEuPathDB" id="VectorBase:PHUM436550"/>
<dbReference type="Proteomes" id="UP000009046">
    <property type="component" value="Unassembled WGS sequence"/>
</dbReference>
<evidence type="ECO:0000313" key="2">
    <source>
        <dbReference type="EnsemblMetazoa" id="PHUM436550-PA"/>
    </source>
</evidence>
<name>E0VTR0_PEDHC</name>
<protein>
    <recommendedName>
        <fullName evidence="4">NADH dehydrogenase (Ubiquinone) complex I, assembly factor 6</fullName>
    </recommendedName>
</protein>
<dbReference type="GeneID" id="8230574"/>
<dbReference type="KEGG" id="phu:Phum_PHUM436550"/>
<dbReference type="SUPFAM" id="SSF48576">
    <property type="entry name" value="Terpenoid synthases"/>
    <property type="match status" value="1"/>
</dbReference>
<proteinExistence type="predicted"/>
<dbReference type="EMBL" id="AAZO01005334">
    <property type="status" value="NOT_ANNOTATED_CDS"/>
    <property type="molecule type" value="Genomic_DNA"/>
</dbReference>
<dbReference type="Gene3D" id="1.10.600.10">
    <property type="entry name" value="Farnesyl Diphosphate Synthase"/>
    <property type="match status" value="1"/>
</dbReference>
<dbReference type="InterPro" id="IPR008949">
    <property type="entry name" value="Isoprenoid_synthase_dom_sf"/>
</dbReference>
<dbReference type="InParanoid" id="E0VTR0"/>
<dbReference type="AlphaFoldDB" id="E0VTR0"/>
<dbReference type="RefSeq" id="XP_002429504.1">
    <property type="nucleotide sequence ID" value="XM_002429459.1"/>
</dbReference>
<dbReference type="HOGENOM" id="CLU_037269_6_0_1"/>
<reference evidence="1" key="1">
    <citation type="submission" date="2007-04" db="EMBL/GenBank/DDBJ databases">
        <title>Annotation of Pediculus humanus corporis strain USDA.</title>
        <authorList>
            <person name="Kirkness E."/>
            <person name="Hannick L."/>
            <person name="Hass B."/>
            <person name="Bruggner R."/>
            <person name="Lawson D."/>
            <person name="Bidwell S."/>
            <person name="Joardar V."/>
            <person name="Caler E."/>
            <person name="Walenz B."/>
            <person name="Inman J."/>
            <person name="Schobel S."/>
            <person name="Galinsky K."/>
            <person name="Amedeo P."/>
            <person name="Strausberg R."/>
        </authorList>
    </citation>
    <scope>NUCLEOTIDE SEQUENCE</scope>
    <source>
        <strain evidence="1">USDA</strain>
    </source>
</reference>
<dbReference type="STRING" id="121224.E0VTR0"/>
<sequence>MISSKIPSKWRDPPKIIKMLKRAKNTSSNISSSLNYCIDLVRKLDHDNYLCSLLLPENLRATAFAIRAFNIELSKIQEQTSQQYTGAMRVKFWEESLNQVYSDSPPKHPVLQEIYLATKRHKLSKFHFKKLLTTRLNQLNVSTFNDMADMESYADKTCSPVLMLLLEAINVKNLDCDHIASHIGKAQGLSNLIRSLPYNFKEKIVLLPRTELLKYSVSEESLMRNTVNPESLSQIIFEVATKANNHLNLASSLREKIPVNCHSLFLPAVPVRIFLNKLEKANFYIYDPNLYKKNGLLPFFLFWNKIRKSF</sequence>
<evidence type="ECO:0008006" key="4">
    <source>
        <dbReference type="Google" id="ProtNLM"/>
    </source>
</evidence>
<dbReference type="OrthoDB" id="270318at2759"/>
<dbReference type="FunCoup" id="E0VTR0">
    <property type="interactions" value="1653"/>
</dbReference>
<dbReference type="Pfam" id="PF00494">
    <property type="entry name" value="SQS_PSY"/>
    <property type="match status" value="1"/>
</dbReference>
<evidence type="ECO:0000313" key="1">
    <source>
        <dbReference type="EMBL" id="EEB16766.1"/>
    </source>
</evidence>
<reference evidence="2" key="3">
    <citation type="submission" date="2020-05" db="UniProtKB">
        <authorList>
            <consortium name="EnsemblMetazoa"/>
        </authorList>
    </citation>
    <scope>IDENTIFICATION</scope>
    <source>
        <strain evidence="2">USDA</strain>
    </source>
</reference>
<dbReference type="CTD" id="8230574"/>
<dbReference type="EnsemblMetazoa" id="PHUM436550-RA">
    <property type="protein sequence ID" value="PHUM436550-PA"/>
    <property type="gene ID" value="PHUM436550"/>
</dbReference>
<accession>E0VTR0</accession>
<gene>
    <name evidence="2" type="primary">8230574</name>
    <name evidence="1" type="ORF">Phum_PHUM436550</name>
</gene>
<keyword evidence="3" id="KW-1185">Reference proteome</keyword>
<organism>
    <name type="scientific">Pediculus humanus subsp. corporis</name>
    <name type="common">Body louse</name>
    <dbReference type="NCBI Taxonomy" id="121224"/>
    <lineage>
        <taxon>Eukaryota</taxon>
        <taxon>Metazoa</taxon>
        <taxon>Ecdysozoa</taxon>
        <taxon>Arthropoda</taxon>
        <taxon>Hexapoda</taxon>
        <taxon>Insecta</taxon>
        <taxon>Pterygota</taxon>
        <taxon>Neoptera</taxon>
        <taxon>Paraneoptera</taxon>
        <taxon>Psocodea</taxon>
        <taxon>Troctomorpha</taxon>
        <taxon>Phthiraptera</taxon>
        <taxon>Anoplura</taxon>
        <taxon>Pediculidae</taxon>
        <taxon>Pediculus</taxon>
    </lineage>
</organism>
<dbReference type="eggNOG" id="KOG4411">
    <property type="taxonomic scope" value="Eukaryota"/>
</dbReference>
<evidence type="ECO:0000313" key="3">
    <source>
        <dbReference type="Proteomes" id="UP000009046"/>
    </source>
</evidence>